<keyword evidence="9" id="KW-1185">Reference proteome</keyword>
<feature type="domain" description="Major facilitator superfamily (MFS) profile" evidence="7">
    <location>
        <begin position="30"/>
        <end position="495"/>
    </location>
</feature>
<keyword evidence="4 6" id="KW-0472">Membrane</keyword>
<dbReference type="GO" id="GO:0022857">
    <property type="term" value="F:transmembrane transporter activity"/>
    <property type="evidence" value="ECO:0007669"/>
    <property type="project" value="InterPro"/>
</dbReference>
<dbReference type="EMBL" id="JAPZBO010000001">
    <property type="protein sequence ID" value="KAJ5331937.1"/>
    <property type="molecule type" value="Genomic_DNA"/>
</dbReference>
<dbReference type="SUPFAM" id="SSF103473">
    <property type="entry name" value="MFS general substrate transporter"/>
    <property type="match status" value="1"/>
</dbReference>
<gene>
    <name evidence="8" type="ORF">N7476_001720</name>
</gene>
<proteinExistence type="predicted"/>
<dbReference type="Proteomes" id="UP001147746">
    <property type="component" value="Unassembled WGS sequence"/>
</dbReference>
<evidence type="ECO:0000259" key="7">
    <source>
        <dbReference type="PROSITE" id="PS50850"/>
    </source>
</evidence>
<reference evidence="8" key="1">
    <citation type="submission" date="2022-12" db="EMBL/GenBank/DDBJ databases">
        <authorList>
            <person name="Petersen C."/>
        </authorList>
    </citation>
    <scope>NUCLEOTIDE SEQUENCE</scope>
    <source>
        <strain evidence="8">IBT 21472</strain>
    </source>
</reference>
<comment type="subcellular location">
    <subcellularLocation>
        <location evidence="1">Membrane</location>
        <topology evidence="1">Multi-pass membrane protein</topology>
    </subcellularLocation>
</comment>
<sequence length="508" mass="55906">MAVAHGETEPLLANSIREVPAPRDSSSKKLLVIVVCSVLIVAVDFGFFMGTAPQTAIFEEIICRNYGLQPRTSSATRGGVDPCKSELVQGELALVLGYKDTFDVLPGILLSLPFGVLSDHWGRKPVLCLSCLGLLLSETWVRAVCYFADYLPLRTVWLSGLWRMIGGGEQVAVSMCFVMIADVFSEEERSVALFRLQSSALVAEVLATPLSASLMTLGPAFPFVLGWVIELAGFLPVFLLPETLEDAKATRLSQQKANSNTTDSETDIEPTDPLDKAVLPELLRQIREFIESTQFIWRDWNICLLILTMFVGVMSRQSTNMLLQYSSKKFNWSIARASLLISLRGIFQIVNFLILMPVLTFLAARYYNLHGKDRDYRLSQGSGILSIIGFAVVGLAPVPVLLICGLVFLSLGSAFMISTRSLATSLVVPDHVGTLYSAIGISQSIGTFIAGPLFAYLFKLGMHLGNAWMGMPFLQGSLFYVVATVAVWRVRMGRSTREEEEEEQLVSE</sequence>
<dbReference type="Pfam" id="PF07690">
    <property type="entry name" value="MFS_1"/>
    <property type="match status" value="1"/>
</dbReference>
<evidence type="ECO:0000256" key="3">
    <source>
        <dbReference type="ARBA" id="ARBA00022989"/>
    </source>
</evidence>
<dbReference type="PANTHER" id="PTHR23507">
    <property type="entry name" value="ZGC:174356"/>
    <property type="match status" value="1"/>
</dbReference>
<comment type="caution">
    <text evidence="8">The sequence shown here is derived from an EMBL/GenBank/DDBJ whole genome shotgun (WGS) entry which is preliminary data.</text>
</comment>
<evidence type="ECO:0000256" key="4">
    <source>
        <dbReference type="ARBA" id="ARBA00023136"/>
    </source>
</evidence>
<protein>
    <recommendedName>
        <fullName evidence="7">Major facilitator superfamily (MFS) profile domain-containing protein</fullName>
    </recommendedName>
</protein>
<evidence type="ECO:0000313" key="8">
    <source>
        <dbReference type="EMBL" id="KAJ5331937.1"/>
    </source>
</evidence>
<dbReference type="PROSITE" id="PS50850">
    <property type="entry name" value="MFS"/>
    <property type="match status" value="1"/>
</dbReference>
<keyword evidence="3 6" id="KW-1133">Transmembrane helix</keyword>
<evidence type="ECO:0000256" key="1">
    <source>
        <dbReference type="ARBA" id="ARBA00004141"/>
    </source>
</evidence>
<keyword evidence="2 6" id="KW-0812">Transmembrane</keyword>
<dbReference type="AlphaFoldDB" id="A0A9W9UCW4"/>
<feature type="transmembrane region" description="Helical" evidence="6">
    <location>
        <begin position="295"/>
        <end position="314"/>
    </location>
</feature>
<evidence type="ECO:0000256" key="5">
    <source>
        <dbReference type="SAM" id="MobiDB-lite"/>
    </source>
</evidence>
<feature type="transmembrane region" description="Helical" evidence="6">
    <location>
        <begin position="30"/>
        <end position="49"/>
    </location>
</feature>
<reference evidence="8" key="2">
    <citation type="journal article" date="2023" name="IMA Fungus">
        <title>Comparative genomic study of the Penicillium genus elucidates a diverse pangenome and 15 lateral gene transfer events.</title>
        <authorList>
            <person name="Petersen C."/>
            <person name="Sorensen T."/>
            <person name="Nielsen M.R."/>
            <person name="Sondergaard T.E."/>
            <person name="Sorensen J.L."/>
            <person name="Fitzpatrick D.A."/>
            <person name="Frisvad J.C."/>
            <person name="Nielsen K.L."/>
        </authorList>
    </citation>
    <scope>NUCLEOTIDE SEQUENCE</scope>
    <source>
        <strain evidence="8">IBT 21472</strain>
    </source>
</reference>
<feature type="transmembrane region" description="Helical" evidence="6">
    <location>
        <begin position="384"/>
        <end position="415"/>
    </location>
</feature>
<feature type="transmembrane region" description="Helical" evidence="6">
    <location>
        <begin position="220"/>
        <end position="241"/>
    </location>
</feature>
<evidence type="ECO:0000313" key="9">
    <source>
        <dbReference type="Proteomes" id="UP001147746"/>
    </source>
</evidence>
<dbReference type="InterPro" id="IPR036259">
    <property type="entry name" value="MFS_trans_sf"/>
</dbReference>
<name>A0A9W9UCW4_9EURO</name>
<feature type="transmembrane region" description="Helical" evidence="6">
    <location>
        <begin position="334"/>
        <end position="363"/>
    </location>
</feature>
<dbReference type="InterPro" id="IPR020846">
    <property type="entry name" value="MFS_dom"/>
</dbReference>
<feature type="region of interest" description="Disordered" evidence="5">
    <location>
        <begin position="251"/>
        <end position="270"/>
    </location>
</feature>
<feature type="compositionally biased region" description="Polar residues" evidence="5">
    <location>
        <begin position="251"/>
        <end position="263"/>
    </location>
</feature>
<feature type="transmembrane region" description="Helical" evidence="6">
    <location>
        <begin position="435"/>
        <end position="458"/>
    </location>
</feature>
<feature type="transmembrane region" description="Helical" evidence="6">
    <location>
        <begin position="470"/>
        <end position="490"/>
    </location>
</feature>
<dbReference type="Gene3D" id="1.20.1250.20">
    <property type="entry name" value="MFS general substrate transporter like domains"/>
    <property type="match status" value="1"/>
</dbReference>
<evidence type="ECO:0000256" key="6">
    <source>
        <dbReference type="SAM" id="Phobius"/>
    </source>
</evidence>
<dbReference type="PANTHER" id="PTHR23507:SF1">
    <property type="entry name" value="FI18259P1-RELATED"/>
    <property type="match status" value="1"/>
</dbReference>
<dbReference type="InterPro" id="IPR011701">
    <property type="entry name" value="MFS"/>
</dbReference>
<dbReference type="OrthoDB" id="194139at2759"/>
<evidence type="ECO:0000256" key="2">
    <source>
        <dbReference type="ARBA" id="ARBA00022692"/>
    </source>
</evidence>
<organism evidence="8 9">
    <name type="scientific">Penicillium atrosanguineum</name>
    <dbReference type="NCBI Taxonomy" id="1132637"/>
    <lineage>
        <taxon>Eukaryota</taxon>
        <taxon>Fungi</taxon>
        <taxon>Dikarya</taxon>
        <taxon>Ascomycota</taxon>
        <taxon>Pezizomycotina</taxon>
        <taxon>Eurotiomycetes</taxon>
        <taxon>Eurotiomycetidae</taxon>
        <taxon>Eurotiales</taxon>
        <taxon>Aspergillaceae</taxon>
        <taxon>Penicillium</taxon>
    </lineage>
</organism>
<dbReference type="GO" id="GO:0016020">
    <property type="term" value="C:membrane"/>
    <property type="evidence" value="ECO:0007669"/>
    <property type="project" value="UniProtKB-SubCell"/>
</dbReference>
<accession>A0A9W9UCW4</accession>